<name>W9QKR3_9ROSA</name>
<keyword evidence="4" id="KW-0735">Signal-anchor</keyword>
<dbReference type="OrthoDB" id="630188at2759"/>
<sequence>MAKSSPTASEEKEEAITHLELLKKLKRINSLEHSLGVLGLFLVSVLFITSFFYLDFETVSIKLRSSGTWLGLHDPSLSPLSSSSSSSSSTTTTKTTICENERLGFLDEGSGDCNIFEGSWVWDESYPLYESRNCLFADPGFQCSENGRPDGFYTKWRWQPKDCNLPRFEAAKMLEKLRNKRLVFAGDSLGRNQWESLLCMLSTAVSKKSSIYEVNGTPITKHSGSLIFKFEDFNCTIEYYRSPFLVVQGHPPAGAPAGVRFTMRVDQMDWSSVHWRDADVLILNTGHWWTYEKTIKVGCYFQEGKKVKKDMSVETGYKKSIESVIHWIGNKVDMNKTTVFFRTYSPVHFRDGDWNTGGGCHMETLPNLDPVPVLSEPHFDTFLEVLAEHSNESHLRKLDVLNITDMTSRRKDGHPSIYYLGPRNGPASFRHQDCSHWCLPGVPDIWNELLYVVFLKKELIREGNARSPSGSPL</sequence>
<comment type="subcellular location">
    <subcellularLocation>
        <location evidence="1">Membrane</location>
        <topology evidence="1">Single-pass membrane protein</topology>
    </subcellularLocation>
</comment>
<accession>W9QKR3</accession>
<dbReference type="GO" id="GO:0005794">
    <property type="term" value="C:Golgi apparatus"/>
    <property type="evidence" value="ECO:0007669"/>
    <property type="project" value="TreeGrafter"/>
</dbReference>
<dbReference type="InterPro" id="IPR025846">
    <property type="entry name" value="TBL_N"/>
</dbReference>
<dbReference type="PANTHER" id="PTHR32285">
    <property type="entry name" value="PROTEIN TRICHOME BIREFRINGENCE-LIKE 9-RELATED"/>
    <property type="match status" value="1"/>
</dbReference>
<dbReference type="Pfam" id="PF13839">
    <property type="entry name" value="PC-Esterase"/>
    <property type="match status" value="1"/>
</dbReference>
<protein>
    <submittedName>
        <fullName evidence="11">Uncharacterized protein</fullName>
    </submittedName>
</protein>
<evidence type="ECO:0000259" key="10">
    <source>
        <dbReference type="Pfam" id="PF14416"/>
    </source>
</evidence>
<keyword evidence="6 8" id="KW-0472">Membrane</keyword>
<dbReference type="InterPro" id="IPR029962">
    <property type="entry name" value="TBL"/>
</dbReference>
<evidence type="ECO:0000256" key="4">
    <source>
        <dbReference type="ARBA" id="ARBA00022968"/>
    </source>
</evidence>
<dbReference type="Proteomes" id="UP000030645">
    <property type="component" value="Unassembled WGS sequence"/>
</dbReference>
<dbReference type="EMBL" id="KE343721">
    <property type="protein sequence ID" value="EXB39355.1"/>
    <property type="molecule type" value="Genomic_DNA"/>
</dbReference>
<dbReference type="InterPro" id="IPR026057">
    <property type="entry name" value="TBL_C"/>
</dbReference>
<dbReference type="STRING" id="981085.W9QKR3"/>
<evidence type="ECO:0000256" key="7">
    <source>
        <dbReference type="SAM" id="MobiDB-lite"/>
    </source>
</evidence>
<dbReference type="PANTHER" id="PTHR32285:SF313">
    <property type="entry name" value="PMR5_CAS1P GDSL_SGNH-LIKE ACYL-ESTERASE FAMILY PROTEIN"/>
    <property type="match status" value="1"/>
</dbReference>
<keyword evidence="5 8" id="KW-1133">Transmembrane helix</keyword>
<feature type="transmembrane region" description="Helical" evidence="8">
    <location>
        <begin position="33"/>
        <end position="54"/>
    </location>
</feature>
<evidence type="ECO:0000256" key="1">
    <source>
        <dbReference type="ARBA" id="ARBA00004167"/>
    </source>
</evidence>
<comment type="similarity">
    <text evidence="2">Belongs to the PC-esterase family. TBL subfamily.</text>
</comment>
<feature type="domain" description="Trichome birefringence-like C-terminal" evidence="9">
    <location>
        <begin position="165"/>
        <end position="451"/>
    </location>
</feature>
<dbReference type="AlphaFoldDB" id="W9QKR3"/>
<keyword evidence="12" id="KW-1185">Reference proteome</keyword>
<dbReference type="GO" id="GO:0016020">
    <property type="term" value="C:membrane"/>
    <property type="evidence" value="ECO:0007669"/>
    <property type="project" value="UniProtKB-SubCell"/>
</dbReference>
<reference evidence="12" key="1">
    <citation type="submission" date="2013-01" db="EMBL/GenBank/DDBJ databases">
        <title>Draft Genome Sequence of a Mulberry Tree, Morus notabilis C.K. Schneid.</title>
        <authorList>
            <person name="He N."/>
            <person name="Zhao S."/>
        </authorList>
    </citation>
    <scope>NUCLEOTIDE SEQUENCE</scope>
</reference>
<evidence type="ECO:0000256" key="5">
    <source>
        <dbReference type="ARBA" id="ARBA00022989"/>
    </source>
</evidence>
<evidence type="ECO:0000259" key="9">
    <source>
        <dbReference type="Pfam" id="PF13839"/>
    </source>
</evidence>
<evidence type="ECO:0000256" key="3">
    <source>
        <dbReference type="ARBA" id="ARBA00022692"/>
    </source>
</evidence>
<organism evidence="11 12">
    <name type="scientific">Morus notabilis</name>
    <dbReference type="NCBI Taxonomy" id="981085"/>
    <lineage>
        <taxon>Eukaryota</taxon>
        <taxon>Viridiplantae</taxon>
        <taxon>Streptophyta</taxon>
        <taxon>Embryophyta</taxon>
        <taxon>Tracheophyta</taxon>
        <taxon>Spermatophyta</taxon>
        <taxon>Magnoliopsida</taxon>
        <taxon>eudicotyledons</taxon>
        <taxon>Gunneridae</taxon>
        <taxon>Pentapetalae</taxon>
        <taxon>rosids</taxon>
        <taxon>fabids</taxon>
        <taxon>Rosales</taxon>
        <taxon>Moraceae</taxon>
        <taxon>Moreae</taxon>
        <taxon>Morus</taxon>
    </lineage>
</organism>
<feature type="domain" description="Trichome birefringence-like N-terminal" evidence="10">
    <location>
        <begin position="112"/>
        <end position="164"/>
    </location>
</feature>
<feature type="region of interest" description="Disordered" evidence="7">
    <location>
        <begin position="76"/>
        <end position="95"/>
    </location>
</feature>
<evidence type="ECO:0000256" key="6">
    <source>
        <dbReference type="ARBA" id="ARBA00023136"/>
    </source>
</evidence>
<evidence type="ECO:0000313" key="12">
    <source>
        <dbReference type="Proteomes" id="UP000030645"/>
    </source>
</evidence>
<keyword evidence="3 8" id="KW-0812">Transmembrane</keyword>
<evidence type="ECO:0000256" key="2">
    <source>
        <dbReference type="ARBA" id="ARBA00007727"/>
    </source>
</evidence>
<gene>
    <name evidence="11" type="ORF">L484_025050</name>
</gene>
<dbReference type="eggNOG" id="ENOG502QPPC">
    <property type="taxonomic scope" value="Eukaryota"/>
</dbReference>
<evidence type="ECO:0000313" key="11">
    <source>
        <dbReference type="EMBL" id="EXB39355.1"/>
    </source>
</evidence>
<dbReference type="Pfam" id="PF14416">
    <property type="entry name" value="PMR5N"/>
    <property type="match status" value="1"/>
</dbReference>
<dbReference type="GO" id="GO:0016413">
    <property type="term" value="F:O-acetyltransferase activity"/>
    <property type="evidence" value="ECO:0007669"/>
    <property type="project" value="InterPro"/>
</dbReference>
<dbReference type="KEGG" id="mnt:21407768"/>
<proteinExistence type="inferred from homology"/>
<evidence type="ECO:0000256" key="8">
    <source>
        <dbReference type="SAM" id="Phobius"/>
    </source>
</evidence>